<dbReference type="EMBL" id="MU006714">
    <property type="protein sequence ID" value="KAF2628245.1"/>
    <property type="molecule type" value="Genomic_DNA"/>
</dbReference>
<protein>
    <submittedName>
        <fullName evidence="1">Carbohydrate-binding module family 50 protein</fullName>
    </submittedName>
</protein>
<accession>A0ACB6S1Y6</accession>
<dbReference type="Proteomes" id="UP000799754">
    <property type="component" value="Unassembled WGS sequence"/>
</dbReference>
<keyword evidence="2" id="KW-1185">Reference proteome</keyword>
<comment type="caution">
    <text evidence="1">The sequence shown here is derived from an EMBL/GenBank/DDBJ whole genome shotgun (WGS) entry which is preliminary data.</text>
</comment>
<name>A0ACB6S1Y6_9PLEO</name>
<evidence type="ECO:0000313" key="2">
    <source>
        <dbReference type="Proteomes" id="UP000799754"/>
    </source>
</evidence>
<gene>
    <name evidence="1" type="ORF">BU25DRAFT_490864</name>
</gene>
<reference evidence="1" key="1">
    <citation type="journal article" date="2020" name="Stud. Mycol.">
        <title>101 Dothideomycetes genomes: a test case for predicting lifestyles and emergence of pathogens.</title>
        <authorList>
            <person name="Haridas S."/>
            <person name="Albert R."/>
            <person name="Binder M."/>
            <person name="Bloem J."/>
            <person name="Labutti K."/>
            <person name="Salamov A."/>
            <person name="Andreopoulos B."/>
            <person name="Baker S."/>
            <person name="Barry K."/>
            <person name="Bills G."/>
            <person name="Bluhm B."/>
            <person name="Cannon C."/>
            <person name="Castanera R."/>
            <person name="Culley D."/>
            <person name="Daum C."/>
            <person name="Ezra D."/>
            <person name="Gonzalez J."/>
            <person name="Henrissat B."/>
            <person name="Kuo A."/>
            <person name="Liang C."/>
            <person name="Lipzen A."/>
            <person name="Lutzoni F."/>
            <person name="Magnuson J."/>
            <person name="Mondo S."/>
            <person name="Nolan M."/>
            <person name="Ohm R."/>
            <person name="Pangilinan J."/>
            <person name="Park H.-J."/>
            <person name="Ramirez L."/>
            <person name="Alfaro M."/>
            <person name="Sun H."/>
            <person name="Tritt A."/>
            <person name="Yoshinaga Y."/>
            <person name="Zwiers L.-H."/>
            <person name="Turgeon B."/>
            <person name="Goodwin S."/>
            <person name="Spatafora J."/>
            <person name="Crous P."/>
            <person name="Grigoriev I."/>
        </authorList>
    </citation>
    <scope>NUCLEOTIDE SEQUENCE</scope>
    <source>
        <strain evidence="1">CBS 525.71</strain>
    </source>
</reference>
<organism evidence="1 2">
    <name type="scientific">Macroventuria anomochaeta</name>
    <dbReference type="NCBI Taxonomy" id="301207"/>
    <lineage>
        <taxon>Eukaryota</taxon>
        <taxon>Fungi</taxon>
        <taxon>Dikarya</taxon>
        <taxon>Ascomycota</taxon>
        <taxon>Pezizomycotina</taxon>
        <taxon>Dothideomycetes</taxon>
        <taxon>Pleosporomycetidae</taxon>
        <taxon>Pleosporales</taxon>
        <taxon>Pleosporineae</taxon>
        <taxon>Didymellaceae</taxon>
        <taxon>Macroventuria</taxon>
    </lineage>
</organism>
<evidence type="ECO:0000313" key="1">
    <source>
        <dbReference type="EMBL" id="KAF2628245.1"/>
    </source>
</evidence>
<sequence>MKTTTTVVVLLSALISTTLATPLTPLQSRYTHIQLVQRASSSNSTAPSTTAVGSTLTIQEGDTLSSIAAAAGVGICDLAKTNNIKDLNVIEAGATLKIPAKTGKKDDTSCMKMA</sequence>
<proteinExistence type="predicted"/>